<sequence>MNCIYSKKNINHLHLLQAVTTPNPSSHYYHRSPLHYLHLKIPPSPFLCDFLEADLKEVDGVSDQLPLFMGSTHPNSQLTHSLLEPLETMYNEATLEFIVDESMYYPSTANYGYICTGCDWDDHHRFFGVDGQNVQFMRVDVAAFTHLAMNALFQLCLFLKFRQAEEESAEFKRTSPKGKFRTLEVMGSDGHSGDDNHKKKKKIKKARTSINGGMIVNA</sequence>
<feature type="region of interest" description="Disordered" evidence="1">
    <location>
        <begin position="184"/>
        <end position="218"/>
    </location>
</feature>
<feature type="compositionally biased region" description="Basic residues" evidence="1">
    <location>
        <begin position="198"/>
        <end position="207"/>
    </location>
</feature>
<dbReference type="Proteomes" id="UP001151760">
    <property type="component" value="Unassembled WGS sequence"/>
</dbReference>
<reference evidence="2" key="2">
    <citation type="submission" date="2022-01" db="EMBL/GenBank/DDBJ databases">
        <authorList>
            <person name="Yamashiro T."/>
            <person name="Shiraishi A."/>
            <person name="Satake H."/>
            <person name="Nakayama K."/>
        </authorList>
    </citation>
    <scope>NUCLEOTIDE SEQUENCE</scope>
</reference>
<evidence type="ECO:0000256" key="1">
    <source>
        <dbReference type="SAM" id="MobiDB-lite"/>
    </source>
</evidence>
<dbReference type="EMBL" id="BQNB010016288">
    <property type="protein sequence ID" value="GJT50033.1"/>
    <property type="molecule type" value="Genomic_DNA"/>
</dbReference>
<evidence type="ECO:0000313" key="2">
    <source>
        <dbReference type="EMBL" id="GJT50033.1"/>
    </source>
</evidence>
<comment type="caution">
    <text evidence="2">The sequence shown here is derived from an EMBL/GenBank/DDBJ whole genome shotgun (WGS) entry which is preliminary data.</text>
</comment>
<protein>
    <submittedName>
        <fullName evidence="2">Uncharacterized protein</fullName>
    </submittedName>
</protein>
<organism evidence="2 3">
    <name type="scientific">Tanacetum coccineum</name>
    <dbReference type="NCBI Taxonomy" id="301880"/>
    <lineage>
        <taxon>Eukaryota</taxon>
        <taxon>Viridiplantae</taxon>
        <taxon>Streptophyta</taxon>
        <taxon>Embryophyta</taxon>
        <taxon>Tracheophyta</taxon>
        <taxon>Spermatophyta</taxon>
        <taxon>Magnoliopsida</taxon>
        <taxon>eudicotyledons</taxon>
        <taxon>Gunneridae</taxon>
        <taxon>Pentapetalae</taxon>
        <taxon>asterids</taxon>
        <taxon>campanulids</taxon>
        <taxon>Asterales</taxon>
        <taxon>Asteraceae</taxon>
        <taxon>Asteroideae</taxon>
        <taxon>Anthemideae</taxon>
        <taxon>Anthemidinae</taxon>
        <taxon>Tanacetum</taxon>
    </lineage>
</organism>
<name>A0ABQ5EGU8_9ASTR</name>
<evidence type="ECO:0000313" key="3">
    <source>
        <dbReference type="Proteomes" id="UP001151760"/>
    </source>
</evidence>
<reference evidence="2" key="1">
    <citation type="journal article" date="2022" name="Int. J. Mol. Sci.">
        <title>Draft Genome of Tanacetum Coccineum: Genomic Comparison of Closely Related Tanacetum-Family Plants.</title>
        <authorList>
            <person name="Yamashiro T."/>
            <person name="Shiraishi A."/>
            <person name="Nakayama K."/>
            <person name="Satake H."/>
        </authorList>
    </citation>
    <scope>NUCLEOTIDE SEQUENCE</scope>
</reference>
<keyword evidence="3" id="KW-1185">Reference proteome</keyword>
<proteinExistence type="predicted"/>
<accession>A0ABQ5EGU8</accession>
<gene>
    <name evidence="2" type="ORF">Tco_0976190</name>
</gene>